<evidence type="ECO:0000259" key="1">
    <source>
        <dbReference type="PROSITE" id="PS51819"/>
    </source>
</evidence>
<organism evidence="2 3">
    <name type="scientific">Pendulispora brunnea</name>
    <dbReference type="NCBI Taxonomy" id="2905690"/>
    <lineage>
        <taxon>Bacteria</taxon>
        <taxon>Pseudomonadati</taxon>
        <taxon>Myxococcota</taxon>
        <taxon>Myxococcia</taxon>
        <taxon>Myxococcales</taxon>
        <taxon>Sorangiineae</taxon>
        <taxon>Pendulisporaceae</taxon>
        <taxon>Pendulispora</taxon>
    </lineage>
</organism>
<dbReference type="Pfam" id="PF22677">
    <property type="entry name" value="Ble-like_N"/>
    <property type="match status" value="1"/>
</dbReference>
<dbReference type="PANTHER" id="PTHR36503">
    <property type="entry name" value="BLR2520 PROTEIN"/>
    <property type="match status" value="1"/>
</dbReference>
<dbReference type="Gene3D" id="3.10.180.10">
    <property type="entry name" value="2,3-Dihydroxybiphenyl 1,2-Dioxygenase, domain 1"/>
    <property type="match status" value="1"/>
</dbReference>
<proteinExistence type="predicted"/>
<dbReference type="Proteomes" id="UP001379533">
    <property type="component" value="Chromosome"/>
</dbReference>
<dbReference type="SUPFAM" id="SSF54593">
    <property type="entry name" value="Glyoxalase/Bleomycin resistance protein/Dihydroxybiphenyl dioxygenase"/>
    <property type="match status" value="1"/>
</dbReference>
<evidence type="ECO:0000313" key="3">
    <source>
        <dbReference type="Proteomes" id="UP001379533"/>
    </source>
</evidence>
<gene>
    <name evidence="2" type="ORF">LZC95_14940</name>
</gene>
<dbReference type="PANTHER" id="PTHR36503:SF2">
    <property type="entry name" value="BLR2408 PROTEIN"/>
    <property type="match status" value="1"/>
</dbReference>
<dbReference type="InterPro" id="IPR053863">
    <property type="entry name" value="Glyoxy/Ble-like_N"/>
</dbReference>
<protein>
    <submittedName>
        <fullName evidence="2">VOC family protein</fullName>
    </submittedName>
</protein>
<dbReference type="InterPro" id="IPR037523">
    <property type="entry name" value="VOC_core"/>
</dbReference>
<sequence length="135" mass="15349">MATQIFVNLPVKDLKRSVEFFTKLGYSFNPQFTDENATCMLIGDNIYVMLLVEKFFQTFIDKPIADAKKGSEALVALSHDSRESVNALVEKALAAGGRRYKEPDDKGFMYGWGFEDPDGHIWEHFWMDPSALPPH</sequence>
<keyword evidence="3" id="KW-1185">Reference proteome</keyword>
<evidence type="ECO:0000313" key="2">
    <source>
        <dbReference type="EMBL" id="WXA98126.1"/>
    </source>
</evidence>
<feature type="domain" description="VOC" evidence="1">
    <location>
        <begin position="3"/>
        <end position="127"/>
    </location>
</feature>
<accession>A0ABZ2KHS8</accession>
<reference evidence="2 3" key="1">
    <citation type="submission" date="2021-12" db="EMBL/GenBank/DDBJ databases">
        <title>Discovery of the Pendulisporaceae a myxobacterial family with distinct sporulation behavior and unique specialized metabolism.</title>
        <authorList>
            <person name="Garcia R."/>
            <person name="Popoff A."/>
            <person name="Bader C.D."/>
            <person name="Loehr J."/>
            <person name="Walesch S."/>
            <person name="Walt C."/>
            <person name="Boldt J."/>
            <person name="Bunk B."/>
            <person name="Haeckl F.J.F.P.J."/>
            <person name="Gunesch A.P."/>
            <person name="Birkelbach J."/>
            <person name="Nuebel U."/>
            <person name="Pietschmann T."/>
            <person name="Bach T."/>
            <person name="Mueller R."/>
        </authorList>
    </citation>
    <scope>NUCLEOTIDE SEQUENCE [LARGE SCALE GENOMIC DNA]</scope>
    <source>
        <strain evidence="2 3">MSr12523</strain>
    </source>
</reference>
<dbReference type="PROSITE" id="PS51819">
    <property type="entry name" value="VOC"/>
    <property type="match status" value="1"/>
</dbReference>
<dbReference type="EMBL" id="CP089982">
    <property type="protein sequence ID" value="WXA98126.1"/>
    <property type="molecule type" value="Genomic_DNA"/>
</dbReference>
<name>A0ABZ2KHS8_9BACT</name>
<dbReference type="InterPro" id="IPR029068">
    <property type="entry name" value="Glyas_Bleomycin-R_OHBP_Dase"/>
</dbReference>
<dbReference type="CDD" id="cd09012">
    <property type="entry name" value="VOC_like"/>
    <property type="match status" value="1"/>
</dbReference>
<dbReference type="RefSeq" id="WP_394848738.1">
    <property type="nucleotide sequence ID" value="NZ_CP089982.1"/>
</dbReference>